<feature type="compositionally biased region" description="Acidic residues" evidence="13">
    <location>
        <begin position="128"/>
        <end position="140"/>
    </location>
</feature>
<keyword evidence="3 12" id="KW-0813">Transport</keyword>
<feature type="domain" description="Bicarbonate transporter-like transmembrane" evidence="14">
    <location>
        <begin position="823"/>
        <end position="1156"/>
    </location>
</feature>
<keyword evidence="9 12" id="KW-0406">Ion transport</keyword>
<reference evidence="16" key="2">
    <citation type="submission" date="2025-08" db="UniProtKB">
        <authorList>
            <consortium name="Ensembl"/>
        </authorList>
    </citation>
    <scope>IDENTIFICATION</scope>
</reference>
<dbReference type="GO" id="GO:0008509">
    <property type="term" value="F:monoatomic anion transmembrane transporter activity"/>
    <property type="evidence" value="ECO:0007669"/>
    <property type="project" value="InterPro"/>
</dbReference>
<dbReference type="Gene3D" id="1.10.287.570">
    <property type="entry name" value="Helical hairpin bin"/>
    <property type="match status" value="1"/>
</dbReference>
<dbReference type="GO" id="GO:0016324">
    <property type="term" value="C:apical plasma membrane"/>
    <property type="evidence" value="ECO:0007669"/>
    <property type="project" value="TreeGrafter"/>
</dbReference>
<dbReference type="PANTHER" id="PTHR11453:SF14">
    <property type="entry name" value="ANION EXCHANGE PROTEIN 2"/>
    <property type="match status" value="1"/>
</dbReference>
<evidence type="ECO:0000256" key="5">
    <source>
        <dbReference type="ARBA" id="ARBA00022475"/>
    </source>
</evidence>
<dbReference type="PANTHER" id="PTHR11453">
    <property type="entry name" value="ANION EXCHANGE PROTEIN"/>
    <property type="match status" value="1"/>
</dbReference>
<evidence type="ECO:0000256" key="2">
    <source>
        <dbReference type="ARBA" id="ARBA00010993"/>
    </source>
</evidence>
<feature type="domain" description="Bicarbonate transporter-like transmembrane" evidence="14">
    <location>
        <begin position="694"/>
        <end position="799"/>
    </location>
</feature>
<evidence type="ECO:0000256" key="1">
    <source>
        <dbReference type="ARBA" id="ARBA00004651"/>
    </source>
</evidence>
<organism evidence="16 17">
    <name type="scientific">Pygocentrus nattereri</name>
    <name type="common">Red-bellied piranha</name>
    <dbReference type="NCBI Taxonomy" id="42514"/>
    <lineage>
        <taxon>Eukaryota</taxon>
        <taxon>Metazoa</taxon>
        <taxon>Chordata</taxon>
        <taxon>Craniata</taxon>
        <taxon>Vertebrata</taxon>
        <taxon>Euteleostomi</taxon>
        <taxon>Actinopterygii</taxon>
        <taxon>Neopterygii</taxon>
        <taxon>Teleostei</taxon>
        <taxon>Ostariophysi</taxon>
        <taxon>Characiformes</taxon>
        <taxon>Characoidei</taxon>
        <taxon>Pygocentrus</taxon>
    </lineage>
</organism>
<evidence type="ECO:0000256" key="12">
    <source>
        <dbReference type="RuleBase" id="RU362035"/>
    </source>
</evidence>
<dbReference type="Proteomes" id="UP001501920">
    <property type="component" value="Chromosome 2"/>
</dbReference>
<evidence type="ECO:0000313" key="17">
    <source>
        <dbReference type="Proteomes" id="UP001501920"/>
    </source>
</evidence>
<dbReference type="InterPro" id="IPR003020">
    <property type="entry name" value="HCO3_transpt_euk"/>
</dbReference>
<evidence type="ECO:0000259" key="15">
    <source>
        <dbReference type="Pfam" id="PF07565"/>
    </source>
</evidence>
<dbReference type="GO" id="GO:0051453">
    <property type="term" value="P:regulation of intracellular pH"/>
    <property type="evidence" value="ECO:0007669"/>
    <property type="project" value="TreeGrafter"/>
</dbReference>
<feature type="transmembrane region" description="Helical" evidence="12">
    <location>
        <begin position="757"/>
        <end position="777"/>
    </location>
</feature>
<comment type="similarity">
    <text evidence="2 12">Belongs to the anion exchanger (TC 2.A.31) family.</text>
</comment>
<dbReference type="GO" id="GO:0015701">
    <property type="term" value="P:bicarbonate transport"/>
    <property type="evidence" value="ECO:0007669"/>
    <property type="project" value="TreeGrafter"/>
</dbReference>
<feature type="transmembrane region" description="Helical" evidence="12">
    <location>
        <begin position="967"/>
        <end position="991"/>
    </location>
</feature>
<comment type="subcellular location">
    <subcellularLocation>
        <location evidence="1">Cell membrane</location>
        <topology evidence="1">Multi-pass membrane protein</topology>
    </subcellularLocation>
    <subcellularLocation>
        <location evidence="12">Membrane</location>
        <topology evidence="12">Multi-pass membrane protein</topology>
    </subcellularLocation>
</comment>
<feature type="transmembrane region" description="Helical" evidence="12">
    <location>
        <begin position="1104"/>
        <end position="1133"/>
    </location>
</feature>
<evidence type="ECO:0000256" key="8">
    <source>
        <dbReference type="ARBA" id="ARBA00022989"/>
    </source>
</evidence>
<feature type="transmembrane region" description="Helical" evidence="12">
    <location>
        <begin position="1027"/>
        <end position="1046"/>
    </location>
</feature>
<feature type="transmembrane region" description="Helical" evidence="12">
    <location>
        <begin position="866"/>
        <end position="886"/>
    </location>
</feature>
<keyword evidence="7 12" id="KW-0812">Transmembrane</keyword>
<reference evidence="16 17" key="1">
    <citation type="submission" date="2020-10" db="EMBL/GenBank/DDBJ databases">
        <title>Pygocentrus nattereri (red-bellied piranha) genome, fPygNat1, primary haplotype.</title>
        <authorList>
            <person name="Myers G."/>
            <person name="Meyer A."/>
            <person name="Karagic N."/>
            <person name="Pippel M."/>
            <person name="Winkler S."/>
            <person name="Tracey A."/>
            <person name="Wood J."/>
            <person name="Formenti G."/>
            <person name="Howe K."/>
            <person name="Fedrigo O."/>
            <person name="Jarvis E.D."/>
        </authorList>
    </citation>
    <scope>NUCLEOTIDE SEQUENCE [LARGE SCALE GENOMIC DNA]</scope>
</reference>
<evidence type="ECO:0000256" key="10">
    <source>
        <dbReference type="ARBA" id="ARBA00023136"/>
    </source>
</evidence>
<dbReference type="InterPro" id="IPR001717">
    <property type="entry name" value="Anion_exchange"/>
</dbReference>
<feature type="transmembrane region" description="Helical" evidence="12">
    <location>
        <begin position="837"/>
        <end position="854"/>
    </location>
</feature>
<feature type="compositionally biased region" description="Low complexity" evidence="13">
    <location>
        <begin position="145"/>
        <end position="156"/>
    </location>
</feature>
<keyword evidence="17" id="KW-1185">Reference proteome</keyword>
<protein>
    <recommendedName>
        <fullName evidence="12">Anion exchange protein</fullName>
    </recommendedName>
</protein>
<proteinExistence type="inferred from homology"/>
<comment type="catalytic activity">
    <reaction evidence="11">
        <text>hydrogencarbonate(in) + chloride(out) = hydrogencarbonate(out) + chloride(in)</text>
        <dbReference type="Rhea" id="RHEA:72363"/>
        <dbReference type="ChEBI" id="CHEBI:17544"/>
        <dbReference type="ChEBI" id="CHEBI:17996"/>
    </reaction>
</comment>
<keyword evidence="10 12" id="KW-0472">Membrane</keyword>
<dbReference type="Pfam" id="PF07565">
    <property type="entry name" value="Band_3_cyto"/>
    <property type="match status" value="1"/>
</dbReference>
<keyword evidence="5" id="KW-1003">Cell membrane</keyword>
<feature type="transmembrane region" description="Helical" evidence="12">
    <location>
        <begin position="723"/>
        <end position="745"/>
    </location>
</feature>
<dbReference type="GeneTree" id="ENSGT00940000158259"/>
<accession>A0AAR2ISQ6</accession>
<feature type="region of interest" description="Disordered" evidence="13">
    <location>
        <begin position="76"/>
        <end position="161"/>
    </location>
</feature>
<dbReference type="FunFam" id="1.10.287.570:FF:000001">
    <property type="entry name" value="Anion exchange protein"/>
    <property type="match status" value="1"/>
</dbReference>
<dbReference type="InterPro" id="IPR016152">
    <property type="entry name" value="PTrfase/Anion_transptr"/>
</dbReference>
<dbReference type="PRINTS" id="PR00165">
    <property type="entry name" value="ANIONEXCHNGR"/>
</dbReference>
<dbReference type="SUPFAM" id="SSF55804">
    <property type="entry name" value="Phoshotransferase/anion transport protein"/>
    <property type="match status" value="1"/>
</dbReference>
<feature type="transmembrane region" description="Helical" evidence="12">
    <location>
        <begin position="1053"/>
        <end position="1072"/>
    </location>
</feature>
<feature type="compositionally biased region" description="Basic and acidic residues" evidence="13">
    <location>
        <begin position="316"/>
        <end position="330"/>
    </location>
</feature>
<evidence type="ECO:0000256" key="6">
    <source>
        <dbReference type="ARBA" id="ARBA00022681"/>
    </source>
</evidence>
<feature type="transmembrane region" description="Helical" evidence="12">
    <location>
        <begin position="927"/>
        <end position="946"/>
    </location>
</feature>
<evidence type="ECO:0000256" key="3">
    <source>
        <dbReference type="ARBA" id="ARBA00022448"/>
    </source>
</evidence>
<dbReference type="FunFam" id="3.40.930.10:FF:000004">
    <property type="entry name" value="Anion exchange protein"/>
    <property type="match status" value="1"/>
</dbReference>
<keyword evidence="8 12" id="KW-1133">Transmembrane helix</keyword>
<keyword evidence="4" id="KW-0050">Antiport</keyword>
<reference evidence="16" key="3">
    <citation type="submission" date="2025-09" db="UniProtKB">
        <authorList>
            <consortium name="Ensembl"/>
        </authorList>
    </citation>
    <scope>IDENTIFICATION</scope>
</reference>
<evidence type="ECO:0000313" key="16">
    <source>
        <dbReference type="Ensembl" id="ENSPNAP00000042758.1"/>
    </source>
</evidence>
<dbReference type="Ensembl" id="ENSPNAT00000080456.1">
    <property type="protein sequence ID" value="ENSPNAP00000042758.1"/>
    <property type="gene ID" value="ENSPNAG00000020424.2"/>
</dbReference>
<evidence type="ECO:0000256" key="11">
    <source>
        <dbReference type="ARBA" id="ARBA00049347"/>
    </source>
</evidence>
<dbReference type="GO" id="GO:0005452">
    <property type="term" value="F:solute:inorganic anion antiporter activity"/>
    <property type="evidence" value="ECO:0007669"/>
    <property type="project" value="InterPro"/>
</dbReference>
<keyword evidence="6" id="KW-0039">Anion exchange</keyword>
<dbReference type="GO" id="GO:0016323">
    <property type="term" value="C:basolateral plasma membrane"/>
    <property type="evidence" value="ECO:0007669"/>
    <property type="project" value="TreeGrafter"/>
</dbReference>
<dbReference type="AlphaFoldDB" id="A0AAR2ISQ6"/>
<dbReference type="NCBIfam" id="TIGR00834">
    <property type="entry name" value="ae"/>
    <property type="match status" value="2"/>
</dbReference>
<dbReference type="Gene3D" id="3.40.930.10">
    <property type="entry name" value="Mannitol-specific EII, Chain A"/>
    <property type="match status" value="1"/>
</dbReference>
<feature type="compositionally biased region" description="Basic residues" evidence="13">
    <location>
        <begin position="97"/>
        <end position="113"/>
    </location>
</feature>
<dbReference type="InterPro" id="IPR011531">
    <property type="entry name" value="HCO3_transpt-like_TM_dom"/>
</dbReference>
<name>A0AAR2ISQ6_PYGNA</name>
<feature type="domain" description="Band 3 cytoplasmic" evidence="15">
    <location>
        <begin position="335"/>
        <end position="638"/>
    </location>
</feature>
<comment type="caution">
    <text evidence="12">Lacks conserved residue(s) required for the propagation of feature annotation.</text>
</comment>
<evidence type="ECO:0000256" key="9">
    <source>
        <dbReference type="ARBA" id="ARBA00023065"/>
    </source>
</evidence>
<evidence type="ECO:0000256" key="7">
    <source>
        <dbReference type="ARBA" id="ARBA00022692"/>
    </source>
</evidence>
<feature type="region of interest" description="Disordered" evidence="13">
    <location>
        <begin position="1"/>
        <end position="45"/>
    </location>
</feature>
<evidence type="ECO:0000259" key="14">
    <source>
        <dbReference type="Pfam" id="PF00955"/>
    </source>
</evidence>
<dbReference type="InterPro" id="IPR013769">
    <property type="entry name" value="Band3_cytoplasmic_dom"/>
</dbReference>
<dbReference type="Pfam" id="PF00955">
    <property type="entry name" value="HCO3_cotransp"/>
    <property type="match status" value="2"/>
</dbReference>
<feature type="compositionally biased region" description="Basic residues" evidence="13">
    <location>
        <begin position="79"/>
        <end position="89"/>
    </location>
</feature>
<sequence>MSDSQDARDATATAGLAGHLPAAVLLPPRRHADDEDDDDGDLNKTLGVQRFQQILSPAPRVPAEQHRTFNEEDFEYHRHSSLHIHHPLSKHLPSEGRKKKSGRKRKSSGRRRGSASSGGGSGGTAPTIEEDEEEEGEEESYSQPDGDGNTTTPTPDTDTDAHTDAVQFYMCDEESGSSTVVRGDLSSPSRQLIIVPESAVHSISNTPEDATMTEDADSVVMQANGRRSSVPCVFPLSSPEGSFKPGRSYDLQERRRTGDLTGTELSRYQYVPTDESEAQMLATVDLDGIKSHRLEDVPGVRRHLVRKSSKGQVVHISKDHKEPSGRSRKLDRTPHEVFVELNELVMDKNQEMQWRETARWIKFEEDVEEETDRWGKPHVASLSFRSLLELRRTISHGAVLLDLDQRTLPGIAHQVVEQMIISDQIRAEDRANVLRALLLKHSHPTDGKEHSSFNRNISAASLASLMVHHNSNNHIAPPEPSATDPLIAGTGDSDSQTRVDIEKNEVLQKDTSMSGMHRSKSKHELKLLEKIPENAEATVVLVGSVDFLDQPSMAFVRLQEAVLLESVLEVPIPVRFLFVLLGPPIANMDYHQIGRSISTLMSDKHFHEAAYLADERQDLLTAINSFLDCSIVLPPSEVGGDELLHSVARFQREMLRKRHEQEVKLQAKEPKSPEDEALLPPFKPRDDPLRRTGRMFGGMIRDAQNRYPKYISDFKDALNPQCMAAVIFIYFAALSPAITFGGLLGEKTGGLIGVSELIIATAMQGIVFCLLGAQPLLVVGFSGPLLVFEEAFFSIFKDHPLRPCNRTAENETTLQLHSNFSSSADTPGKVLNQPNTALLSLVLMSGTFFIAFYLRKFKNSAFFPGSLRRVIGDFGVPIAIFIMVLVDYSIKDTFTQKLSVPDGFSVTSPDKRGWVIHPLGSDGQFPIWMMAASILPALLVFILIFMETQITTLIVSKKERMLLKGSGFHLDLLIIVAVGGMSALFGLPWLAAATVRSVTHTNALTVMSKAVAPGDKPRIQEVKEQRVTGLLVAVLVGLSIVIGDVLRQIPIAVLFGIFLYMGVMSLNGIQLTERMMLLLMPPKYHPDHTYVRKVRTLRMHLFTVVQMVCLAVLWAVMTTVASLAFPFLLILTVPLRKFLLPRIFNHRELQCLDAEDAEPKFDVREGQDEYSEMHMPV</sequence>
<feature type="region of interest" description="Disordered" evidence="13">
    <location>
        <begin position="307"/>
        <end position="330"/>
    </location>
</feature>
<evidence type="ECO:0000256" key="4">
    <source>
        <dbReference type="ARBA" id="ARBA00022449"/>
    </source>
</evidence>
<dbReference type="PRINTS" id="PR01231">
    <property type="entry name" value="HCO3TRNSPORT"/>
</dbReference>
<evidence type="ECO:0000256" key="13">
    <source>
        <dbReference type="SAM" id="MobiDB-lite"/>
    </source>
</evidence>